<evidence type="ECO:0000256" key="9">
    <source>
        <dbReference type="ARBA" id="ARBA00022786"/>
    </source>
</evidence>
<dbReference type="SUPFAM" id="SSF56204">
    <property type="entry name" value="Hect, E3 ligase catalytic domain"/>
    <property type="match status" value="1"/>
</dbReference>
<evidence type="ECO:0000256" key="5">
    <source>
        <dbReference type="ARBA" id="ARBA00012485"/>
    </source>
</evidence>
<dbReference type="EC" id="2.3.2.26" evidence="5"/>
<feature type="compositionally biased region" description="Basic and acidic residues" evidence="12">
    <location>
        <begin position="92"/>
        <end position="106"/>
    </location>
</feature>
<dbReference type="OMA" id="ICLTKIT"/>
<dbReference type="InterPro" id="IPR011989">
    <property type="entry name" value="ARM-like"/>
</dbReference>
<dbReference type="SMART" id="SM00119">
    <property type="entry name" value="HECTc"/>
    <property type="match status" value="1"/>
</dbReference>
<dbReference type="InterPro" id="IPR000569">
    <property type="entry name" value="HECT_dom"/>
</dbReference>
<evidence type="ECO:0000256" key="2">
    <source>
        <dbReference type="ARBA" id="ARBA00004161"/>
    </source>
</evidence>
<dbReference type="OrthoDB" id="423283at2759"/>
<feature type="compositionally biased region" description="Polar residues" evidence="12">
    <location>
        <begin position="29"/>
        <end position="47"/>
    </location>
</feature>
<dbReference type="EMBL" id="AWWV01011410">
    <property type="protein sequence ID" value="OMO72584.1"/>
    <property type="molecule type" value="Genomic_DNA"/>
</dbReference>
<dbReference type="InterPro" id="IPR057948">
    <property type="entry name" value="TPR_TRIP12_N"/>
</dbReference>
<feature type="compositionally biased region" description="Basic and acidic residues" evidence="12">
    <location>
        <begin position="64"/>
        <end position="73"/>
    </location>
</feature>
<dbReference type="NCBIfam" id="TIGR00756">
    <property type="entry name" value="PPR"/>
    <property type="match status" value="7"/>
</dbReference>
<dbReference type="Proteomes" id="UP000188268">
    <property type="component" value="Unassembled WGS sequence"/>
</dbReference>
<feature type="compositionally biased region" description="Basic and acidic residues" evidence="12">
    <location>
        <begin position="7"/>
        <end position="21"/>
    </location>
</feature>
<feature type="repeat" description="PPR" evidence="11">
    <location>
        <begin position="2062"/>
        <end position="2096"/>
    </location>
</feature>
<dbReference type="Pfam" id="PF12854">
    <property type="entry name" value="PPR_1"/>
    <property type="match status" value="1"/>
</dbReference>
<dbReference type="InterPro" id="IPR045322">
    <property type="entry name" value="HECTD1/TRIP12-like"/>
</dbReference>
<evidence type="ECO:0000256" key="7">
    <source>
        <dbReference type="ARBA" id="ARBA00022679"/>
    </source>
</evidence>
<feature type="repeat" description="PPR" evidence="11">
    <location>
        <begin position="2026"/>
        <end position="2061"/>
    </location>
</feature>
<dbReference type="CDD" id="cd00078">
    <property type="entry name" value="HECTc"/>
    <property type="match status" value="1"/>
</dbReference>
<reference evidence="14 15" key="1">
    <citation type="submission" date="2013-09" db="EMBL/GenBank/DDBJ databases">
        <title>Corchorus capsularis genome sequencing.</title>
        <authorList>
            <person name="Alam M."/>
            <person name="Haque M.S."/>
            <person name="Islam M.S."/>
            <person name="Emdad E.M."/>
            <person name="Islam M.M."/>
            <person name="Ahmed B."/>
            <person name="Halim A."/>
            <person name="Hossen Q.M.M."/>
            <person name="Hossain M.Z."/>
            <person name="Ahmed R."/>
            <person name="Khan M.M."/>
            <person name="Islam R."/>
            <person name="Rashid M.M."/>
            <person name="Khan S.A."/>
            <person name="Rahman M.S."/>
            <person name="Alam M."/>
        </authorList>
    </citation>
    <scope>NUCLEOTIDE SEQUENCE [LARGE SCALE GENOMIC DNA]</scope>
    <source>
        <strain evidence="15">cv. CVL-1</strain>
        <tissue evidence="14">Whole seedling</tissue>
    </source>
</reference>
<feature type="region of interest" description="Disordered" evidence="12">
    <location>
        <begin position="1897"/>
        <end position="1917"/>
    </location>
</feature>
<dbReference type="STRING" id="210143.A0A1R3HQM0"/>
<evidence type="ECO:0000256" key="3">
    <source>
        <dbReference type="ARBA" id="ARBA00004216"/>
    </source>
</evidence>
<feature type="domain" description="HECT" evidence="13">
    <location>
        <begin position="1177"/>
        <end position="1548"/>
    </location>
</feature>
<dbReference type="Pfam" id="PF25579">
    <property type="entry name" value="TPR_TRIP12_N"/>
    <property type="match status" value="1"/>
</dbReference>
<dbReference type="Gene3D" id="1.25.40.10">
    <property type="entry name" value="Tetratricopeptide repeat domain"/>
    <property type="match status" value="3"/>
</dbReference>
<evidence type="ECO:0000313" key="14">
    <source>
        <dbReference type="EMBL" id="OMO72584.1"/>
    </source>
</evidence>
<comment type="catalytic activity">
    <reaction evidence="1">
        <text>S-ubiquitinyl-[E2 ubiquitin-conjugating enzyme]-L-cysteine + [acceptor protein]-L-lysine = [E2 ubiquitin-conjugating enzyme]-L-cysteine + N(6)-ubiquitinyl-[acceptor protein]-L-lysine.</text>
        <dbReference type="EC" id="2.3.2.26"/>
    </reaction>
</comment>
<dbReference type="Pfam" id="PF01535">
    <property type="entry name" value="PPR"/>
    <property type="match status" value="2"/>
</dbReference>
<dbReference type="GO" id="GO:0043161">
    <property type="term" value="P:proteasome-mediated ubiquitin-dependent protein catabolic process"/>
    <property type="evidence" value="ECO:0007669"/>
    <property type="project" value="TreeGrafter"/>
</dbReference>
<dbReference type="InterPro" id="IPR002885">
    <property type="entry name" value="PPR_rpt"/>
</dbReference>
<dbReference type="PROSITE" id="PS51375">
    <property type="entry name" value="PPR"/>
    <property type="match status" value="9"/>
</dbReference>
<evidence type="ECO:0000313" key="15">
    <source>
        <dbReference type="Proteomes" id="UP000188268"/>
    </source>
</evidence>
<dbReference type="PANTHER" id="PTHR45670">
    <property type="entry name" value="E3 UBIQUITIN-PROTEIN LIGASE TRIP12"/>
    <property type="match status" value="1"/>
</dbReference>
<dbReference type="InterPro" id="IPR000225">
    <property type="entry name" value="Armadillo"/>
</dbReference>
<dbReference type="InterPro" id="IPR016024">
    <property type="entry name" value="ARM-type_fold"/>
</dbReference>
<dbReference type="Gene3D" id="3.90.1750.10">
    <property type="entry name" value="Hect, E3 ligase catalytic domains"/>
    <property type="match status" value="1"/>
</dbReference>
<protein>
    <recommendedName>
        <fullName evidence="6">Protein unc-45 homolog B</fullName>
        <ecNumber evidence="5">2.3.2.26</ecNumber>
    </recommendedName>
</protein>
<feature type="compositionally biased region" description="Polar residues" evidence="12">
    <location>
        <begin position="888"/>
        <end position="900"/>
    </location>
</feature>
<sequence length="2317" mass="259767">MGNRGQKRTETADELPADKRACSSLEFRPSSSNSSSIQTHLNSPNSTHDADMETSSSASASSRSDGEHEKEEDSAYGSCDSDAEQQPRHRMLRDYQRQRSTGDHGKLTNILSNLSEDGNGASGQLAALTELCEVLSFCNEDSFSSLMADSLSPILVKLARNESTADIMLLAIRGITYLCDVFPRSSGFLVRHDAVPALCQRLLAIEYVDVAEQCLQALEKISRDQPQACLQAGAIMAVLNFIDFFSISVQRVALSTVVNICKKLPSEGPAPFVEAVPKLCDLLQHEDQQLVESVATCLIKIADRFCQSSEMLEELCKHELINQVMHLINLNSRINISQPIYNGLIGLLVKLASGSFVAFRSLYELNISSTLKDVLSTYDLSHGMSSSHLVDGNCNQVLEVLKLLNELLPTSAGDHINQLVSDKESFLADHPDFLHKFGMDILPMLVQVVNSGANIYVCHGCLSVISKLVRLSKSDMLVELLKTANIASFLAGVFTRKDHHLLMLALQITDIILQKLSDVFLNSFIKEGVFFAIDTLLMPEKCSQVMFSGIQPSFDSSKSSSAREVHRCLCYAFDTMPSSSLPPCKVDKDSVCNLASHIKTNYFAPELFDSEKGVTDILQNLRTFSAALSDLINMPHADNSPAQQEEKFYSILHQIMLKLNGREAVSTFEFIESGIVKSLMHYLSNGLYLRDNVESNDIYDHLLVLGRRFEVFAKLFLSYSDIPVEDLPLSVLIRKLQSALSSLENFPVFPSHGFKQRNSFATVPNGRCVMYPCFRVRFVREEGETCLSDFSEDLLTVDPFSTSDAIEGYLLPKIFSKRTENGESNAKALEQMESQPVHLITNANSSQGESSGFIDSMAVDLELAEMQEDDANMSQFASEQVHIRESNSGETMSSDETNVGSDVKEQKFPTESTEKTEPQCSASVDNDDGDSSPRLLLYLEGHQLDRNLTLYQAILQQLLSSENEVIMWAKLWSRVYTVTYRKAVESKQDSAQEHTFLEQKSLISDKIVTSMQNMALFSSMFASKLASDLDKSSPTYDILFLLKSLEGINKYSFHLMLYERIRAFAEGRIDNLDNLKVMVHSVPQNEFVSSRLTEKLEQQMRDSFTLSTGGMPSWCNQLIASCPFLFSFEARSKYFRLVAFGPRRVQLHTTSRSSLGASHERQPTAGGLPRKKFLVWRDRILDSATRMMEIHARHKGLLEVEYNEEVGTGLGPTLEFYTLVSHEFQKPGLGMWREDHSSFITSKALPVVDSGILINPFGLFPRPWSPTSDSYDGIKFSEVLKKFVLLGQIVAKAIQDGRVLDVPFSKAFYKLILGQDLSVYDIQSFDPELGRTLLEFQAIVYQKMHLESISVENSMLKPDLCFRNTRIEDLCLDFTLPGYPDYVLSSESNHKAVNLANLEDYIKLVVDATIHTGIARQIEAFRSGFNQVIAIEHLRIFTEEELERLLCGERDFWAFNELLEHIKFDHGYTASSPPITNLLQIIQEFEYAQRRAFLQFVTGAPRLPPGGLASLNPKLTIVRKHSSNCADTELPSVMTCANYLKLPPYSSKVGGGLVVYMKSGWWGSVVVVDIRWLTEELIVVGARGSSMATAATTASKPTRSFRVQAATAHQQTQPTTTTTDLSLSADKRVNDDQTLLSLLRQRKTEQAWTHYSQSTHIPTPTCLSRLVAQLSYQTTPVSLARARSIITRLRNERQLHRLDANSLGLLASASAKSGHTLYASSLIKSMLRSGYLPHVKAWSAVVSRLSTESPSESIKLFDSVTRRVRRFADPSIVSDSKPDTAAYNAVLNACANLGDKSKFLELFDEMSEWGCKPDVLTYNVMIKLCARADRKDLLVFVLERMIEKGIRSCMTTLHSLVAAYVGFDDLETAEKIVQAMREGRNDLCRILRDANSEDLKQAEEDEYYDEEEEEEEEENSYNFSQNEIVDIVFEKLLPNSIVPSSEPPLLPKVYTPNSRIYTTLMKGYMKVGRVSDTVRMLEAMRHQDDKASHPDHVTYTTVVSAFVKAGLMDRAREVLAEMTRIGVPANRITYNILLKGYCQQLQIHKAKELLREMADDAGIKPDVVSYNILIDGCILIDDSAGALAFFNEMRERGIAPTKISYTTLMKAFALSGQPKLANKVFNEMLRDPRVKVDLVAWNMLVEGYCRLGLVEEAKKIIQRMKENGFHPNAATYCSLANGISVARKPGEALLLWKEIKERCEIKKEADNPSSDSPSPPPLKPDEGLLDTLADICVRAAFFKKALEIVACMEENGIPPNKTKYKKIYVEMHSRMFTSKHASQARQDRRIERKRAAEAFKFWLGLPNSYYASEWHLEPIDR</sequence>
<keyword evidence="7" id="KW-0808">Transferase</keyword>
<dbReference type="InterPro" id="IPR035983">
    <property type="entry name" value="Hect_E3_ubiquitin_ligase"/>
</dbReference>
<evidence type="ECO:0000256" key="6">
    <source>
        <dbReference type="ARBA" id="ARBA00020768"/>
    </source>
</evidence>
<feature type="repeat" description="PPR" evidence="11">
    <location>
        <begin position="1991"/>
        <end position="2025"/>
    </location>
</feature>
<feature type="region of interest" description="Disordered" evidence="12">
    <location>
        <begin position="877"/>
        <end position="929"/>
    </location>
</feature>
<dbReference type="PANTHER" id="PTHR45670:SF10">
    <property type="entry name" value="E3 UBIQUITIN-PROTEIN LIGASE UPL4"/>
    <property type="match status" value="1"/>
</dbReference>
<feature type="region of interest" description="Disordered" evidence="12">
    <location>
        <begin position="1"/>
        <end position="111"/>
    </location>
</feature>
<feature type="repeat" description="PPR" evidence="11">
    <location>
        <begin position="1953"/>
        <end position="1987"/>
    </location>
</feature>
<name>A0A1R3HQM0_COCAP</name>
<gene>
    <name evidence="14" type="ORF">CCACVL1_17703</name>
</gene>
<evidence type="ECO:0000256" key="10">
    <source>
        <dbReference type="PROSITE-ProRule" id="PRU00104"/>
    </source>
</evidence>
<dbReference type="InterPro" id="IPR011990">
    <property type="entry name" value="TPR-like_helical_dom_sf"/>
</dbReference>
<dbReference type="Gene3D" id="1.25.10.10">
    <property type="entry name" value="Leucine-rich Repeat Variant"/>
    <property type="match status" value="1"/>
</dbReference>
<comment type="caution">
    <text evidence="14">The sequence shown here is derived from an EMBL/GenBank/DDBJ whole genome shotgun (WGS) entry which is preliminary data.</text>
</comment>
<comment type="subcellular location">
    <subcellularLocation>
        <location evidence="2">Cytoplasm</location>
        <location evidence="2">Myofibril</location>
        <location evidence="2">Sarcomere</location>
        <location evidence="2">A band</location>
    </subcellularLocation>
    <subcellularLocation>
        <location evidence="3">Cytoplasm</location>
        <location evidence="3">Myofibril</location>
        <location evidence="3">Sarcomere</location>
        <location evidence="3">Z line</location>
    </subcellularLocation>
</comment>
<feature type="compositionally biased region" description="Basic and acidic residues" evidence="12">
    <location>
        <begin position="902"/>
        <end position="917"/>
    </location>
</feature>
<feature type="active site" description="Glycyl thioester intermediate" evidence="10">
    <location>
        <position position="1536"/>
    </location>
</feature>
<feature type="repeat" description="PPR" evidence="11">
    <location>
        <begin position="2133"/>
        <end position="2167"/>
    </location>
</feature>
<keyword evidence="9 10" id="KW-0833">Ubl conjugation pathway</keyword>
<dbReference type="PROSITE" id="PS50237">
    <property type="entry name" value="HECT"/>
    <property type="match status" value="1"/>
</dbReference>
<keyword evidence="15" id="KW-1185">Reference proteome</keyword>
<dbReference type="GO" id="GO:0000209">
    <property type="term" value="P:protein polyubiquitination"/>
    <property type="evidence" value="ECO:0007669"/>
    <property type="project" value="TreeGrafter"/>
</dbReference>
<dbReference type="GO" id="GO:0061630">
    <property type="term" value="F:ubiquitin protein ligase activity"/>
    <property type="evidence" value="ECO:0007669"/>
    <property type="project" value="UniProtKB-EC"/>
</dbReference>
<organism evidence="14 15">
    <name type="scientific">Corchorus capsularis</name>
    <name type="common">Jute</name>
    <dbReference type="NCBI Taxonomy" id="210143"/>
    <lineage>
        <taxon>Eukaryota</taxon>
        <taxon>Viridiplantae</taxon>
        <taxon>Streptophyta</taxon>
        <taxon>Embryophyta</taxon>
        <taxon>Tracheophyta</taxon>
        <taxon>Spermatophyta</taxon>
        <taxon>Magnoliopsida</taxon>
        <taxon>eudicotyledons</taxon>
        <taxon>Gunneridae</taxon>
        <taxon>Pentapetalae</taxon>
        <taxon>rosids</taxon>
        <taxon>malvids</taxon>
        <taxon>Malvales</taxon>
        <taxon>Malvaceae</taxon>
        <taxon>Grewioideae</taxon>
        <taxon>Apeibeae</taxon>
        <taxon>Corchorus</taxon>
    </lineage>
</organism>
<dbReference type="Gramene" id="OMO72584">
    <property type="protein sequence ID" value="OMO72584"/>
    <property type="gene ID" value="CCACVL1_17703"/>
</dbReference>
<feature type="compositionally biased region" description="Acidic residues" evidence="12">
    <location>
        <begin position="1899"/>
        <end position="1915"/>
    </location>
</feature>
<feature type="repeat" description="PPR" evidence="11">
    <location>
        <begin position="2097"/>
        <end position="2127"/>
    </location>
</feature>
<feature type="repeat" description="PPR" evidence="11">
    <location>
        <begin position="1779"/>
        <end position="1813"/>
    </location>
</feature>
<evidence type="ECO:0000256" key="8">
    <source>
        <dbReference type="ARBA" id="ARBA00022737"/>
    </source>
</evidence>
<dbReference type="Gene3D" id="3.30.2410.10">
    <property type="entry name" value="Hect, E3 ligase catalytic domain"/>
    <property type="match status" value="1"/>
</dbReference>
<feature type="repeat" description="PPR" evidence="11">
    <location>
        <begin position="2221"/>
        <end position="2255"/>
    </location>
</feature>
<evidence type="ECO:0000256" key="12">
    <source>
        <dbReference type="SAM" id="MobiDB-lite"/>
    </source>
</evidence>
<comment type="similarity">
    <text evidence="4">Belongs to the UPL family. K-HECT subfamily.</text>
</comment>
<accession>A0A1R3HQM0</accession>
<dbReference type="SUPFAM" id="SSF48371">
    <property type="entry name" value="ARM repeat"/>
    <property type="match status" value="1"/>
</dbReference>
<dbReference type="Pfam" id="PF00632">
    <property type="entry name" value="HECT"/>
    <property type="match status" value="1"/>
</dbReference>
<keyword evidence="8" id="KW-0677">Repeat</keyword>
<evidence type="ECO:0000256" key="4">
    <source>
        <dbReference type="ARBA" id="ARBA00006331"/>
    </source>
</evidence>
<evidence type="ECO:0000259" key="13">
    <source>
        <dbReference type="PROSITE" id="PS50237"/>
    </source>
</evidence>
<evidence type="ECO:0000256" key="1">
    <source>
        <dbReference type="ARBA" id="ARBA00000885"/>
    </source>
</evidence>
<dbReference type="SMART" id="SM00185">
    <property type="entry name" value="ARM"/>
    <property type="match status" value="2"/>
</dbReference>
<proteinExistence type="inferred from homology"/>
<feature type="repeat" description="PPR" evidence="11">
    <location>
        <begin position="1814"/>
        <end position="1848"/>
    </location>
</feature>
<dbReference type="Pfam" id="PF13041">
    <property type="entry name" value="PPR_2"/>
    <property type="match status" value="3"/>
</dbReference>
<evidence type="ECO:0000256" key="11">
    <source>
        <dbReference type="PROSITE-ProRule" id="PRU00708"/>
    </source>
</evidence>